<proteinExistence type="predicted"/>
<dbReference type="EMBL" id="CZPT02001156">
    <property type="protein sequence ID" value="SCU69145.1"/>
    <property type="molecule type" value="Genomic_DNA"/>
</dbReference>
<accession>A0A1G4IAK8</accession>
<organism evidence="4 5">
    <name type="scientific">Trypanosoma equiperdum</name>
    <dbReference type="NCBI Taxonomy" id="5694"/>
    <lineage>
        <taxon>Eukaryota</taxon>
        <taxon>Discoba</taxon>
        <taxon>Euglenozoa</taxon>
        <taxon>Kinetoplastea</taxon>
        <taxon>Metakinetoplastina</taxon>
        <taxon>Trypanosomatida</taxon>
        <taxon>Trypanosomatidae</taxon>
        <taxon>Trypanosoma</taxon>
    </lineage>
</organism>
<sequence length="183" mass="20045">MPASASTRTVGDSSKNASTSSVTNAVKDPNVTLSRADVEAAFAFFDLHNHKCLKPATLKERLSAFYPNMTSSEYKFLLDEASGAPFTVDTLWNIIDNFNTTRTAMPPAVAGSLRFDPIREAFRIYDPQGSGSVDVVVLADIMKTIGFGDLSPNELTLLIRPADFDNDGKISLEDFMNFLSNHR</sequence>
<evidence type="ECO:0000256" key="2">
    <source>
        <dbReference type="SAM" id="MobiDB-lite"/>
    </source>
</evidence>
<keyword evidence="5" id="KW-1185">Reference proteome</keyword>
<keyword evidence="1" id="KW-0106">Calcium</keyword>
<feature type="domain" description="EF-hand" evidence="3">
    <location>
        <begin position="163"/>
        <end position="183"/>
    </location>
</feature>
<feature type="region of interest" description="Disordered" evidence="2">
    <location>
        <begin position="1"/>
        <end position="22"/>
    </location>
</feature>
<name>A0A1G4IAK8_TRYEQ</name>
<dbReference type="Gene3D" id="1.10.238.10">
    <property type="entry name" value="EF-hand"/>
    <property type="match status" value="1"/>
</dbReference>
<gene>
    <name evidence="4" type="ORF">TEOVI_000070200</name>
</gene>
<evidence type="ECO:0000259" key="3">
    <source>
        <dbReference type="PROSITE" id="PS50222"/>
    </source>
</evidence>
<dbReference type="PROSITE" id="PS50222">
    <property type="entry name" value="EF_HAND_2"/>
    <property type="match status" value="2"/>
</dbReference>
<dbReference type="SUPFAM" id="SSF47473">
    <property type="entry name" value="EF-hand"/>
    <property type="match status" value="1"/>
</dbReference>
<dbReference type="InterPro" id="IPR011992">
    <property type="entry name" value="EF-hand-dom_pair"/>
</dbReference>
<dbReference type="RefSeq" id="XP_067080169.1">
    <property type="nucleotide sequence ID" value="XM_067224068.1"/>
</dbReference>
<comment type="caution">
    <text evidence="4">The sequence shown here is derived from an EMBL/GenBank/DDBJ whole genome shotgun (WGS) entry which is preliminary data.</text>
</comment>
<evidence type="ECO:0000256" key="1">
    <source>
        <dbReference type="ARBA" id="ARBA00022837"/>
    </source>
</evidence>
<dbReference type="CDD" id="cd00051">
    <property type="entry name" value="EFh"/>
    <property type="match status" value="1"/>
</dbReference>
<dbReference type="GO" id="GO:0005509">
    <property type="term" value="F:calcium ion binding"/>
    <property type="evidence" value="ECO:0007669"/>
    <property type="project" value="InterPro"/>
</dbReference>
<evidence type="ECO:0000313" key="4">
    <source>
        <dbReference type="EMBL" id="SCU69145.1"/>
    </source>
</evidence>
<protein>
    <submittedName>
        <fullName evidence="4">EF-hand domain pair, putative</fullName>
    </submittedName>
</protein>
<dbReference type="PROSITE" id="PS00018">
    <property type="entry name" value="EF_HAND_1"/>
    <property type="match status" value="1"/>
</dbReference>
<dbReference type="AlphaFoldDB" id="A0A1G4IAK8"/>
<dbReference type="Proteomes" id="UP000195570">
    <property type="component" value="Unassembled WGS sequence"/>
</dbReference>
<dbReference type="Pfam" id="PF13499">
    <property type="entry name" value="EF-hand_7"/>
    <property type="match status" value="1"/>
</dbReference>
<reference evidence="4" key="1">
    <citation type="submission" date="2016-09" db="EMBL/GenBank/DDBJ databases">
        <authorList>
            <person name="Hebert L."/>
            <person name="Moumen B."/>
        </authorList>
    </citation>
    <scope>NUCLEOTIDE SEQUENCE [LARGE SCALE GENOMIC DNA]</scope>
    <source>
        <strain evidence="4">OVI</strain>
    </source>
</reference>
<dbReference type="SMART" id="SM00054">
    <property type="entry name" value="EFh"/>
    <property type="match status" value="2"/>
</dbReference>
<feature type="domain" description="EF-hand" evidence="3">
    <location>
        <begin position="113"/>
        <end position="148"/>
    </location>
</feature>
<dbReference type="GeneID" id="92374642"/>
<dbReference type="InterPro" id="IPR002048">
    <property type="entry name" value="EF_hand_dom"/>
</dbReference>
<evidence type="ECO:0000313" key="5">
    <source>
        <dbReference type="Proteomes" id="UP000195570"/>
    </source>
</evidence>
<dbReference type="InterPro" id="IPR018247">
    <property type="entry name" value="EF_Hand_1_Ca_BS"/>
</dbReference>
<dbReference type="VEuPathDB" id="TriTrypDB:TEOVI_000070200"/>